<proteinExistence type="predicted"/>
<accession>A0A6B8M8I1</accession>
<name>A0A6B8M8I1_9HYPH</name>
<dbReference type="PROSITE" id="PS51819">
    <property type="entry name" value="VOC"/>
    <property type="match status" value="1"/>
</dbReference>
<sequence length="140" mass="15556">MFAPQTKPRVLETALYVEDLERAGRFYRDALGLSPMMQDSRMWALDCGPASVLLLFRQGGALEPIDLPGGRIPPHDGQGPAHLAFAVEADDIPEWRTRLAACGVEIEAVMKWPRGGESLYFRDPDHHLVELASPGLWANY</sequence>
<reference evidence="2 3" key="1">
    <citation type="submission" date="2019-09" db="EMBL/GenBank/DDBJ databases">
        <title>Isolation and complete genome sequencing of Methylocystis species.</title>
        <authorList>
            <person name="Rumah B.L."/>
            <person name="Stead C.E."/>
            <person name="Stevens B.C."/>
            <person name="Minton N.P."/>
            <person name="Grosse-Honebrink A."/>
            <person name="Zhang Y."/>
        </authorList>
    </citation>
    <scope>NUCLEOTIDE SEQUENCE [LARGE SCALE GENOMIC DNA]</scope>
    <source>
        <strain evidence="2 3">BRCS2</strain>
    </source>
</reference>
<dbReference type="Pfam" id="PF00903">
    <property type="entry name" value="Glyoxalase"/>
    <property type="match status" value="1"/>
</dbReference>
<protein>
    <submittedName>
        <fullName evidence="2">Glyoxalase</fullName>
    </submittedName>
</protein>
<dbReference type="PANTHER" id="PTHR21366:SF22">
    <property type="entry name" value="VOC DOMAIN-CONTAINING PROTEIN"/>
    <property type="match status" value="1"/>
</dbReference>
<dbReference type="Gene3D" id="3.10.180.10">
    <property type="entry name" value="2,3-Dihydroxybiphenyl 1,2-Dioxygenase, domain 1"/>
    <property type="match status" value="1"/>
</dbReference>
<evidence type="ECO:0000313" key="3">
    <source>
        <dbReference type="Proteomes" id="UP000422569"/>
    </source>
</evidence>
<dbReference type="EMBL" id="CP044331">
    <property type="protein sequence ID" value="QGM98715.1"/>
    <property type="molecule type" value="Genomic_DNA"/>
</dbReference>
<keyword evidence="3" id="KW-1185">Reference proteome</keyword>
<dbReference type="InterPro" id="IPR037523">
    <property type="entry name" value="VOC_core"/>
</dbReference>
<feature type="domain" description="VOC" evidence="1">
    <location>
        <begin position="9"/>
        <end position="134"/>
    </location>
</feature>
<dbReference type="RefSeq" id="WP_016921809.1">
    <property type="nucleotide sequence ID" value="NZ_CP044331.1"/>
</dbReference>
<dbReference type="InterPro" id="IPR029068">
    <property type="entry name" value="Glyas_Bleomycin-R_OHBP_Dase"/>
</dbReference>
<dbReference type="InterPro" id="IPR050383">
    <property type="entry name" value="GlyoxalaseI/FosfomycinResist"/>
</dbReference>
<dbReference type="PANTHER" id="PTHR21366">
    <property type="entry name" value="GLYOXALASE FAMILY PROTEIN"/>
    <property type="match status" value="1"/>
</dbReference>
<gene>
    <name evidence="2" type="ORF">F7D14_15330</name>
</gene>
<dbReference type="KEGG" id="mpar:F7D14_15330"/>
<dbReference type="InterPro" id="IPR004360">
    <property type="entry name" value="Glyas_Fos-R_dOase_dom"/>
</dbReference>
<evidence type="ECO:0000259" key="1">
    <source>
        <dbReference type="PROSITE" id="PS51819"/>
    </source>
</evidence>
<organism evidence="2 3">
    <name type="scientific">Methylocystis parvus</name>
    <dbReference type="NCBI Taxonomy" id="134"/>
    <lineage>
        <taxon>Bacteria</taxon>
        <taxon>Pseudomonadati</taxon>
        <taxon>Pseudomonadota</taxon>
        <taxon>Alphaproteobacteria</taxon>
        <taxon>Hyphomicrobiales</taxon>
        <taxon>Methylocystaceae</taxon>
        <taxon>Methylocystis</taxon>
    </lineage>
</organism>
<evidence type="ECO:0000313" key="2">
    <source>
        <dbReference type="EMBL" id="QGM98715.1"/>
    </source>
</evidence>
<dbReference type="Proteomes" id="UP000422569">
    <property type="component" value="Chromosome"/>
</dbReference>
<dbReference type="AlphaFoldDB" id="A0A6B8M8I1"/>
<dbReference type="SUPFAM" id="SSF54593">
    <property type="entry name" value="Glyoxalase/Bleomycin resistance protein/Dihydroxybiphenyl dioxygenase"/>
    <property type="match status" value="1"/>
</dbReference>